<name>A0A8X8VYX3_SALSN</name>
<feature type="region of interest" description="Disordered" evidence="8">
    <location>
        <begin position="1"/>
        <end position="21"/>
    </location>
</feature>
<evidence type="ECO:0000256" key="5">
    <source>
        <dbReference type="ARBA" id="ARBA00022970"/>
    </source>
</evidence>
<keyword evidence="4 9" id="KW-0812">Transmembrane</keyword>
<comment type="caution">
    <text evidence="10">The sequence shown here is derived from an EMBL/GenBank/DDBJ whole genome shotgun (WGS) entry which is preliminary data.</text>
</comment>
<keyword evidence="7 9" id="KW-0472">Membrane</keyword>
<protein>
    <submittedName>
        <fullName evidence="10">Uncharacterized protein</fullName>
    </submittedName>
</protein>
<organism evidence="10">
    <name type="scientific">Salvia splendens</name>
    <name type="common">Scarlet sage</name>
    <dbReference type="NCBI Taxonomy" id="180675"/>
    <lineage>
        <taxon>Eukaryota</taxon>
        <taxon>Viridiplantae</taxon>
        <taxon>Streptophyta</taxon>
        <taxon>Embryophyta</taxon>
        <taxon>Tracheophyta</taxon>
        <taxon>Spermatophyta</taxon>
        <taxon>Magnoliopsida</taxon>
        <taxon>eudicotyledons</taxon>
        <taxon>Gunneridae</taxon>
        <taxon>Pentapetalae</taxon>
        <taxon>asterids</taxon>
        <taxon>lamiids</taxon>
        <taxon>Lamiales</taxon>
        <taxon>Lamiaceae</taxon>
        <taxon>Nepetoideae</taxon>
        <taxon>Mentheae</taxon>
        <taxon>Salviinae</taxon>
        <taxon>Salvia</taxon>
        <taxon>Salvia subgen. Calosphace</taxon>
        <taxon>core Calosphace</taxon>
    </lineage>
</organism>
<gene>
    <name evidence="10" type="ORF">SASPL_153768</name>
</gene>
<sequence>MEASAPLFRSSSVSRETFSPPPPIGISPCHSPAPDIFAGLGVGMAVTLGLIAFVFIIHACCWRLCRQVGCAEEACRSGPTLNVHGGEDTPPFEEILVIMAGDTKPTFLATPASTTNF</sequence>
<keyword evidence="3" id="KW-0813">Transport</keyword>
<evidence type="ECO:0000256" key="9">
    <source>
        <dbReference type="SAM" id="Phobius"/>
    </source>
</evidence>
<keyword evidence="5" id="KW-0029">Amino-acid transport</keyword>
<dbReference type="PANTHER" id="PTHR33228">
    <property type="entry name" value="PROTEIN GLUTAMINE DUMPER 4-RELATED"/>
    <property type="match status" value="1"/>
</dbReference>
<evidence type="ECO:0000313" key="11">
    <source>
        <dbReference type="Proteomes" id="UP000298416"/>
    </source>
</evidence>
<dbReference type="EMBL" id="PNBA02000022">
    <property type="protein sequence ID" value="KAG6384945.1"/>
    <property type="molecule type" value="Genomic_DNA"/>
</dbReference>
<evidence type="ECO:0000256" key="6">
    <source>
        <dbReference type="ARBA" id="ARBA00022989"/>
    </source>
</evidence>
<evidence type="ECO:0000256" key="8">
    <source>
        <dbReference type="SAM" id="MobiDB-lite"/>
    </source>
</evidence>
<evidence type="ECO:0000256" key="2">
    <source>
        <dbReference type="ARBA" id="ARBA00009977"/>
    </source>
</evidence>
<reference evidence="10" key="1">
    <citation type="submission" date="2018-01" db="EMBL/GenBank/DDBJ databases">
        <authorList>
            <person name="Mao J.F."/>
        </authorList>
    </citation>
    <scope>NUCLEOTIDE SEQUENCE</scope>
    <source>
        <strain evidence="10">Huo1</strain>
        <tissue evidence="10">Leaf</tissue>
    </source>
</reference>
<evidence type="ECO:0000256" key="1">
    <source>
        <dbReference type="ARBA" id="ARBA00004167"/>
    </source>
</evidence>
<evidence type="ECO:0000313" key="10">
    <source>
        <dbReference type="EMBL" id="KAG6384945.1"/>
    </source>
</evidence>
<keyword evidence="6 9" id="KW-1133">Transmembrane helix</keyword>
<keyword evidence="11" id="KW-1185">Reference proteome</keyword>
<proteinExistence type="inferred from homology"/>
<dbReference type="AlphaFoldDB" id="A0A8X8VYX3"/>
<evidence type="ECO:0000256" key="4">
    <source>
        <dbReference type="ARBA" id="ARBA00022692"/>
    </source>
</evidence>
<accession>A0A8X8VYX3</accession>
<dbReference type="GO" id="GO:0006865">
    <property type="term" value="P:amino acid transport"/>
    <property type="evidence" value="ECO:0007669"/>
    <property type="project" value="UniProtKB-KW"/>
</dbReference>
<dbReference type="GO" id="GO:0080143">
    <property type="term" value="P:regulation of amino acid export"/>
    <property type="evidence" value="ECO:0007669"/>
    <property type="project" value="InterPro"/>
</dbReference>
<dbReference type="PANTHER" id="PTHR33228:SF49">
    <property type="entry name" value="PROTEIN GLUTAMINE DUMPER 5"/>
    <property type="match status" value="1"/>
</dbReference>
<feature type="transmembrane region" description="Helical" evidence="9">
    <location>
        <begin position="36"/>
        <end position="57"/>
    </location>
</feature>
<dbReference type="InterPro" id="IPR040359">
    <property type="entry name" value="GDU"/>
</dbReference>
<comment type="subcellular location">
    <subcellularLocation>
        <location evidence="1">Membrane</location>
        <topology evidence="1">Single-pass membrane protein</topology>
    </subcellularLocation>
</comment>
<evidence type="ECO:0000256" key="7">
    <source>
        <dbReference type="ARBA" id="ARBA00023136"/>
    </source>
</evidence>
<evidence type="ECO:0000256" key="3">
    <source>
        <dbReference type="ARBA" id="ARBA00022448"/>
    </source>
</evidence>
<reference evidence="10" key="2">
    <citation type="submission" date="2020-08" db="EMBL/GenBank/DDBJ databases">
        <title>Plant Genome Project.</title>
        <authorList>
            <person name="Zhang R.-G."/>
        </authorList>
    </citation>
    <scope>NUCLEOTIDE SEQUENCE</scope>
    <source>
        <strain evidence="10">Huo1</strain>
        <tissue evidence="10">Leaf</tissue>
    </source>
</reference>
<dbReference type="Proteomes" id="UP000298416">
    <property type="component" value="Unassembled WGS sequence"/>
</dbReference>
<dbReference type="GO" id="GO:0016020">
    <property type="term" value="C:membrane"/>
    <property type="evidence" value="ECO:0007669"/>
    <property type="project" value="UniProtKB-SubCell"/>
</dbReference>
<comment type="similarity">
    <text evidence="2">Belongs to the GLUTAMINE DUMPER 1 (TC 9.B.60) family.</text>
</comment>